<feature type="region of interest" description="Disordered" evidence="1">
    <location>
        <begin position="512"/>
        <end position="532"/>
    </location>
</feature>
<dbReference type="RefSeq" id="WP_386822836.1">
    <property type="nucleotide sequence ID" value="NZ_JBHTIF010000001.1"/>
</dbReference>
<feature type="compositionally biased region" description="Basic and acidic residues" evidence="1">
    <location>
        <begin position="365"/>
        <end position="374"/>
    </location>
</feature>
<accession>A0ABW2YA31</accession>
<gene>
    <name evidence="3" type="ORF">ACFQ0E_06380</name>
</gene>
<evidence type="ECO:0000256" key="1">
    <source>
        <dbReference type="SAM" id="MobiDB-lite"/>
    </source>
</evidence>
<evidence type="ECO:0000259" key="2">
    <source>
        <dbReference type="Pfam" id="PF20410"/>
    </source>
</evidence>
<feature type="domain" description="X-Tfes XVIPCD" evidence="2">
    <location>
        <begin position="413"/>
        <end position="508"/>
    </location>
</feature>
<evidence type="ECO:0000313" key="3">
    <source>
        <dbReference type="EMBL" id="MFD0725227.1"/>
    </source>
</evidence>
<evidence type="ECO:0000313" key="4">
    <source>
        <dbReference type="Proteomes" id="UP001597110"/>
    </source>
</evidence>
<dbReference type="Proteomes" id="UP001597110">
    <property type="component" value="Unassembled WGS sequence"/>
</dbReference>
<feature type="region of interest" description="Disordered" evidence="1">
    <location>
        <begin position="348"/>
        <end position="410"/>
    </location>
</feature>
<keyword evidence="4" id="KW-1185">Reference proteome</keyword>
<feature type="compositionally biased region" description="Low complexity" evidence="1">
    <location>
        <begin position="519"/>
        <end position="532"/>
    </location>
</feature>
<dbReference type="InterPro" id="IPR046519">
    <property type="entry name" value="X-Tfes_XVIPCD"/>
</dbReference>
<organism evidence="3 4">
    <name type="scientific">Lysobacter brunescens</name>
    <dbReference type="NCBI Taxonomy" id="262323"/>
    <lineage>
        <taxon>Bacteria</taxon>
        <taxon>Pseudomonadati</taxon>
        <taxon>Pseudomonadota</taxon>
        <taxon>Gammaproteobacteria</taxon>
        <taxon>Lysobacterales</taxon>
        <taxon>Lysobacteraceae</taxon>
        <taxon>Lysobacter</taxon>
    </lineage>
</organism>
<comment type="caution">
    <text evidence="3">The sequence shown here is derived from an EMBL/GenBank/DDBJ whole genome shotgun (WGS) entry which is preliminary data.</text>
</comment>
<proteinExistence type="predicted"/>
<dbReference type="EMBL" id="JBHTIF010000001">
    <property type="protein sequence ID" value="MFD0725227.1"/>
    <property type="molecule type" value="Genomic_DNA"/>
</dbReference>
<sequence>MGSHRVTLSNQQTVMLADWHDQRPTQHGDTLRDKPWDRSHDRNGLAFYESTVNLMRNEQAVALMPSVVFTHENKTYRLFMSEKTGTWHSPEALDIDHVKEWKKHLIDKKVTNYADANMAYNDTDNLRLLPSSYNRSRNKVDRLLEGGVDSDEWRAWLKENAEFDPNAPHREFDPQKDNARRKASTLNATWSPEDGRGDLYFDTRVKSIWLENELSKRYALTVDIPDAETGELAYSVPLFHCATTGQLVTRDAFDIDHRRPISDVLQEMCDNSDTGTISKAAALDAYNDVGNLQLVSRSANCSHEWERDALGRFDGDYDFGSEDDLADFIDDRDPQVVALEGQAFEDEVLATNDEQMPDEPAPSGVKRDNRDFDNRVTASWNPDDLSQDSDPPARKRITLGPPEPLPERPAQLNDAMHPQNRLYVDACVAMDRYDPTGQIFGHGKEREKIAAALTVEAHRSQLQRIDHVTASGRSIFATQGDLGAPTSLNARTTFIHATSRTLVEHTQAIDMLPQPPQPNVQQPPQVVSMQRY</sequence>
<protein>
    <submittedName>
        <fullName evidence="3">XVIPCD domain-containing protein</fullName>
    </submittedName>
</protein>
<reference evidence="4" key="1">
    <citation type="journal article" date="2019" name="Int. J. Syst. Evol. Microbiol.">
        <title>The Global Catalogue of Microorganisms (GCM) 10K type strain sequencing project: providing services to taxonomists for standard genome sequencing and annotation.</title>
        <authorList>
            <consortium name="The Broad Institute Genomics Platform"/>
            <consortium name="The Broad Institute Genome Sequencing Center for Infectious Disease"/>
            <person name="Wu L."/>
            <person name="Ma J."/>
        </authorList>
    </citation>
    <scope>NUCLEOTIDE SEQUENCE [LARGE SCALE GENOMIC DNA]</scope>
    <source>
        <strain evidence="4">CCUG 55585</strain>
    </source>
</reference>
<name>A0ABW2YA31_9GAMM</name>
<dbReference type="Pfam" id="PF20410">
    <property type="entry name" value="X-Tfes_XVIPCD"/>
    <property type="match status" value="1"/>
</dbReference>